<name>A0ABR2DH43_9ROSI</name>
<protein>
    <submittedName>
        <fullName evidence="4">Uncharacterized protein</fullName>
    </submittedName>
</protein>
<comment type="similarity">
    <text evidence="1">Belongs to the cytochrome P450 family.</text>
</comment>
<proteinExistence type="inferred from homology"/>
<accession>A0ABR2DH43</accession>
<dbReference type="InterPro" id="IPR036396">
    <property type="entry name" value="Cyt_P450_sf"/>
</dbReference>
<keyword evidence="2" id="KW-0479">Metal-binding</keyword>
<dbReference type="PANTHER" id="PTHR47955:SF15">
    <property type="entry name" value="CYTOCHROME P450 71A2-LIKE"/>
    <property type="match status" value="1"/>
</dbReference>
<dbReference type="InterPro" id="IPR001128">
    <property type="entry name" value="Cyt_P450"/>
</dbReference>
<evidence type="ECO:0000313" key="5">
    <source>
        <dbReference type="Proteomes" id="UP001472677"/>
    </source>
</evidence>
<comment type="caution">
    <text evidence="4">The sequence shown here is derived from an EMBL/GenBank/DDBJ whole genome shotgun (WGS) entry which is preliminary data.</text>
</comment>
<evidence type="ECO:0000256" key="3">
    <source>
        <dbReference type="ARBA" id="ARBA00023004"/>
    </source>
</evidence>
<dbReference type="EMBL" id="JBBPBM010000028">
    <property type="protein sequence ID" value="KAK8537669.1"/>
    <property type="molecule type" value="Genomic_DNA"/>
</dbReference>
<evidence type="ECO:0000256" key="2">
    <source>
        <dbReference type="ARBA" id="ARBA00022723"/>
    </source>
</evidence>
<evidence type="ECO:0000313" key="4">
    <source>
        <dbReference type="EMBL" id="KAK8537669.1"/>
    </source>
</evidence>
<dbReference type="Gene3D" id="1.10.630.10">
    <property type="entry name" value="Cytochrome P450"/>
    <property type="match status" value="1"/>
</dbReference>
<keyword evidence="3" id="KW-0408">Iron</keyword>
<dbReference type="Proteomes" id="UP001472677">
    <property type="component" value="Unassembled WGS sequence"/>
</dbReference>
<gene>
    <name evidence="4" type="ORF">V6N12_043821</name>
</gene>
<sequence length="231" mass="26092">MALAMENVEKSSSSGLLVNLNELFSTTTNIICRITSGRKYSEDTNKFKKLLTEFTELFGTSDVRDRLTRLAWVSHVNGFNAKAKEFDEFLDGVGEEHMNSQNQQINDHKEIQGEDQKDYVDVLLEIQRQNKSGFPMESTNIKALILFWKEDLSGHPVCNAINELFLANLMHKFDWSLPGGANKKDLDMTEPFGLSIHKLPSNCYSKSVSFLAKSLIYLEPGFLSSGVRSKV</sequence>
<organism evidence="4 5">
    <name type="scientific">Hibiscus sabdariffa</name>
    <name type="common">roselle</name>
    <dbReference type="NCBI Taxonomy" id="183260"/>
    <lineage>
        <taxon>Eukaryota</taxon>
        <taxon>Viridiplantae</taxon>
        <taxon>Streptophyta</taxon>
        <taxon>Embryophyta</taxon>
        <taxon>Tracheophyta</taxon>
        <taxon>Spermatophyta</taxon>
        <taxon>Magnoliopsida</taxon>
        <taxon>eudicotyledons</taxon>
        <taxon>Gunneridae</taxon>
        <taxon>Pentapetalae</taxon>
        <taxon>rosids</taxon>
        <taxon>malvids</taxon>
        <taxon>Malvales</taxon>
        <taxon>Malvaceae</taxon>
        <taxon>Malvoideae</taxon>
        <taxon>Hibiscus</taxon>
    </lineage>
</organism>
<reference evidence="4 5" key="1">
    <citation type="journal article" date="2024" name="G3 (Bethesda)">
        <title>Genome assembly of Hibiscus sabdariffa L. provides insights into metabolisms of medicinal natural products.</title>
        <authorList>
            <person name="Kim T."/>
        </authorList>
    </citation>
    <scope>NUCLEOTIDE SEQUENCE [LARGE SCALE GENOMIC DNA]</scope>
    <source>
        <strain evidence="4">TK-2024</strain>
        <tissue evidence="4">Old leaves</tissue>
    </source>
</reference>
<dbReference type="SUPFAM" id="SSF48264">
    <property type="entry name" value="Cytochrome P450"/>
    <property type="match status" value="1"/>
</dbReference>
<keyword evidence="5" id="KW-1185">Reference proteome</keyword>
<dbReference type="PANTHER" id="PTHR47955">
    <property type="entry name" value="CYTOCHROME P450 FAMILY 71 PROTEIN"/>
    <property type="match status" value="1"/>
</dbReference>
<dbReference type="Pfam" id="PF00067">
    <property type="entry name" value="p450"/>
    <property type="match status" value="1"/>
</dbReference>
<evidence type="ECO:0000256" key="1">
    <source>
        <dbReference type="ARBA" id="ARBA00010617"/>
    </source>
</evidence>